<protein>
    <submittedName>
        <fullName evidence="2">DNA-deoxyinosine glycosylase</fullName>
    </submittedName>
</protein>
<dbReference type="SMART" id="SM00987">
    <property type="entry name" value="UreE_C"/>
    <property type="match status" value="1"/>
</dbReference>
<gene>
    <name evidence="2" type="ORF">MHIP_50450</name>
</gene>
<dbReference type="InterPro" id="IPR005122">
    <property type="entry name" value="Uracil-DNA_glycosylase-like"/>
</dbReference>
<reference evidence="2 3" key="1">
    <citation type="journal article" date="2019" name="Emerg. Microbes Infect.">
        <title>Comprehensive subspecies identification of 175 nontuberculous mycobacteria species based on 7547 genomic profiles.</title>
        <authorList>
            <person name="Matsumoto Y."/>
            <person name="Kinjo T."/>
            <person name="Motooka D."/>
            <person name="Nabeya D."/>
            <person name="Jung N."/>
            <person name="Uechi K."/>
            <person name="Horii T."/>
            <person name="Iida T."/>
            <person name="Fujita J."/>
            <person name="Nakamura S."/>
        </authorList>
    </citation>
    <scope>NUCLEOTIDE SEQUENCE [LARGE SCALE GENOMIC DNA]</scope>
    <source>
        <strain evidence="2 3">JCM 30996</strain>
    </source>
</reference>
<dbReference type="InterPro" id="IPR026353">
    <property type="entry name" value="Hypoxan-DNA_Glyclase"/>
</dbReference>
<organism evidence="2 3">
    <name type="scientific">Mycolicibacterium hippocampi</name>
    <dbReference type="NCBI Taxonomy" id="659824"/>
    <lineage>
        <taxon>Bacteria</taxon>
        <taxon>Bacillati</taxon>
        <taxon>Actinomycetota</taxon>
        <taxon>Actinomycetes</taxon>
        <taxon>Mycobacteriales</taxon>
        <taxon>Mycobacteriaceae</taxon>
        <taxon>Mycolicibacterium</taxon>
    </lineage>
</organism>
<dbReference type="NCBIfam" id="TIGR04274">
    <property type="entry name" value="hypoxanDNAglyco"/>
    <property type="match status" value="1"/>
</dbReference>
<sequence>MTSPTLESFPPLVGAGARILILGNMPGVASLQAQQYYAHPRNAFWRITGELYGFDPAAPYGERVVALTRAGVAVWDVLRYCRRVGSLDAAVEPDSMVANDFDAFFTAHPTITQVCFNGAAAERNYLRLVGARLGVSPQLHHARLPSTSPAHTMPFEAKLAAWRHAVTA</sequence>
<dbReference type="Gene3D" id="3.40.470.10">
    <property type="entry name" value="Uracil-DNA glycosylase-like domain"/>
    <property type="match status" value="1"/>
</dbReference>
<evidence type="ECO:0000313" key="3">
    <source>
        <dbReference type="Proteomes" id="UP000465304"/>
    </source>
</evidence>
<dbReference type="Proteomes" id="UP000465304">
    <property type="component" value="Unassembled WGS sequence"/>
</dbReference>
<dbReference type="AlphaFoldDB" id="A0A7I9ZU40"/>
<dbReference type="CDD" id="cd10032">
    <property type="entry name" value="UDG-F6_HDG"/>
    <property type="match status" value="1"/>
</dbReference>
<dbReference type="Pfam" id="PF03167">
    <property type="entry name" value="UDG"/>
    <property type="match status" value="1"/>
</dbReference>
<dbReference type="RefSeq" id="WP_163893624.1">
    <property type="nucleotide sequence ID" value="NZ_BLLB01000002.1"/>
</dbReference>
<dbReference type="EMBL" id="BLLB01000002">
    <property type="protein sequence ID" value="GFH04562.1"/>
    <property type="molecule type" value="Genomic_DNA"/>
</dbReference>
<comment type="caution">
    <text evidence="2">The sequence shown here is derived from an EMBL/GenBank/DDBJ whole genome shotgun (WGS) entry which is preliminary data.</text>
</comment>
<dbReference type="SMART" id="SM00986">
    <property type="entry name" value="UDG"/>
    <property type="match status" value="1"/>
</dbReference>
<dbReference type="InterPro" id="IPR036895">
    <property type="entry name" value="Uracil-DNA_glycosylase-like_sf"/>
</dbReference>
<evidence type="ECO:0000259" key="1">
    <source>
        <dbReference type="SMART" id="SM00986"/>
    </source>
</evidence>
<keyword evidence="3" id="KW-1185">Reference proteome</keyword>
<name>A0A7I9ZU40_9MYCO</name>
<evidence type="ECO:0000313" key="2">
    <source>
        <dbReference type="EMBL" id="GFH04562.1"/>
    </source>
</evidence>
<dbReference type="SUPFAM" id="SSF52141">
    <property type="entry name" value="Uracil-DNA glycosylase-like"/>
    <property type="match status" value="1"/>
</dbReference>
<accession>A0A7I9ZU40</accession>
<proteinExistence type="predicted"/>
<feature type="domain" description="Uracil-DNA glycosylase-like" evidence="1">
    <location>
        <begin position="10"/>
        <end position="166"/>
    </location>
</feature>